<comment type="catalytic activity">
    <reaction evidence="3">
        <text>L-aspartate + L-glutamine + ATP + H2O = L-asparagine + L-glutamate + AMP + diphosphate + H(+)</text>
        <dbReference type="Rhea" id="RHEA:12228"/>
        <dbReference type="ChEBI" id="CHEBI:15377"/>
        <dbReference type="ChEBI" id="CHEBI:15378"/>
        <dbReference type="ChEBI" id="CHEBI:29985"/>
        <dbReference type="ChEBI" id="CHEBI:29991"/>
        <dbReference type="ChEBI" id="CHEBI:30616"/>
        <dbReference type="ChEBI" id="CHEBI:33019"/>
        <dbReference type="ChEBI" id="CHEBI:58048"/>
        <dbReference type="ChEBI" id="CHEBI:58359"/>
        <dbReference type="ChEBI" id="CHEBI:456215"/>
        <dbReference type="EC" id="6.3.5.4"/>
    </reaction>
</comment>
<dbReference type="Pfam" id="PF13537">
    <property type="entry name" value="GATase_7"/>
    <property type="match status" value="1"/>
</dbReference>
<dbReference type="Gene3D" id="3.40.50.620">
    <property type="entry name" value="HUPs"/>
    <property type="match status" value="2"/>
</dbReference>
<dbReference type="CDD" id="cd01991">
    <property type="entry name" value="Asn_synthase_B_C"/>
    <property type="match status" value="1"/>
</dbReference>
<feature type="domain" description="Glutamine amidotransferase type-2" evidence="5">
    <location>
        <begin position="64"/>
        <end position="153"/>
    </location>
</feature>
<dbReference type="EC" id="6.3.5.4" evidence="2"/>
<proteinExistence type="predicted"/>
<dbReference type="PANTHER" id="PTHR43284:SF1">
    <property type="entry name" value="ASPARAGINE SYNTHETASE"/>
    <property type="match status" value="1"/>
</dbReference>
<dbReference type="GO" id="GO:0004066">
    <property type="term" value="F:asparagine synthase (glutamine-hydrolyzing) activity"/>
    <property type="evidence" value="ECO:0007669"/>
    <property type="project" value="UniProtKB-EC"/>
</dbReference>
<organism evidence="6 7">
    <name type="scientific">Sulfidibacter corallicola</name>
    <dbReference type="NCBI Taxonomy" id="2818388"/>
    <lineage>
        <taxon>Bacteria</taxon>
        <taxon>Pseudomonadati</taxon>
        <taxon>Acidobacteriota</taxon>
        <taxon>Holophagae</taxon>
        <taxon>Acanthopleuribacterales</taxon>
        <taxon>Acanthopleuribacteraceae</taxon>
        <taxon>Sulfidibacter</taxon>
    </lineage>
</organism>
<dbReference type="KEGG" id="scor:J3U87_10250"/>
<sequence length="635" mass="71552">MSEIAAVIHLDGRPVLQEETDLLAHHGFVPRSSATPWVAREGAVGMMFVEHPRLAPVAPNPHVDEDLMVVADARIDNHAALASALALETASPASLIAAAYRRWGSRCPRHLSGDFAFVLWNRRTRELLAVRDPMGTRTLHFASIGQSLYLSSFAIQIERAFPDRFEVNPAALLMWIMNHYDERHSMWHGLTGLRPGEALTLRRGEPSIGRLLELRPRRHGLPPRKEWGPALLECLNQAVAQRLADAEGPVSTMLSGGMDSSTITALATEHARRQDREVVAYAYRFPTLTDCDESHWSRLTAEHLGIPLESIDCEPFTVVEPSPPIHPMENPFQCADRLDLAILDQVQRRGGTSLLTGHGGDTMFANLPPIHLLAGDILKGRLTRLGQFWTQLGQRPLKSKAKAAIRSLFGHLVPNRLYLDHCYRGGRLPHMPSWIRSEAIRPENGIDELEIRSPRRFLGSDRQRFFHRMTRGAAGIRRATHWYQRAGNSRGIKVFHPFFDHRLAELLLAMPPNHLNGDGRPKGLLRELMKHHLPSEIVNRLEKPTLAAYYYKGIANQLNRLQGQIIHDPIRHEWIDGPALQESVELFLKKEPGREVADFLSALWTEIWLSIRQPQSFPHARKPLSSAPEPSNPKS</sequence>
<dbReference type="InterPro" id="IPR014729">
    <property type="entry name" value="Rossmann-like_a/b/a_fold"/>
</dbReference>
<dbReference type="GO" id="GO:0006529">
    <property type="term" value="P:asparagine biosynthetic process"/>
    <property type="evidence" value="ECO:0007669"/>
    <property type="project" value="InterPro"/>
</dbReference>
<gene>
    <name evidence="6" type="ORF">J3U87_10250</name>
</gene>
<evidence type="ECO:0000256" key="1">
    <source>
        <dbReference type="ARBA" id="ARBA00005187"/>
    </source>
</evidence>
<dbReference type="InterPro" id="IPR051786">
    <property type="entry name" value="ASN_synthetase/amidase"/>
</dbReference>
<dbReference type="Pfam" id="PF00733">
    <property type="entry name" value="Asn_synthase"/>
    <property type="match status" value="1"/>
</dbReference>
<dbReference type="InterPro" id="IPR017932">
    <property type="entry name" value="GATase_2_dom"/>
</dbReference>
<dbReference type="InterPro" id="IPR029055">
    <property type="entry name" value="Ntn_hydrolases_N"/>
</dbReference>
<keyword evidence="7" id="KW-1185">Reference proteome</keyword>
<feature type="domain" description="Asparagine synthetase" evidence="4">
    <location>
        <begin position="231"/>
        <end position="609"/>
    </location>
</feature>
<dbReference type="Gene3D" id="3.60.20.10">
    <property type="entry name" value="Glutamine Phosphoribosylpyrophosphate, subunit 1, domain 1"/>
    <property type="match status" value="1"/>
</dbReference>
<accession>A0A8A4TTZ9</accession>
<evidence type="ECO:0000256" key="2">
    <source>
        <dbReference type="ARBA" id="ARBA00012737"/>
    </source>
</evidence>
<dbReference type="SUPFAM" id="SSF52402">
    <property type="entry name" value="Adenine nucleotide alpha hydrolases-like"/>
    <property type="match status" value="1"/>
</dbReference>
<dbReference type="PANTHER" id="PTHR43284">
    <property type="entry name" value="ASPARAGINE SYNTHETASE (GLUTAMINE-HYDROLYZING)"/>
    <property type="match status" value="1"/>
</dbReference>
<evidence type="ECO:0000259" key="4">
    <source>
        <dbReference type="Pfam" id="PF00733"/>
    </source>
</evidence>
<evidence type="ECO:0000313" key="6">
    <source>
        <dbReference type="EMBL" id="QTD52847.1"/>
    </source>
</evidence>
<evidence type="ECO:0000313" key="7">
    <source>
        <dbReference type="Proteomes" id="UP000663929"/>
    </source>
</evidence>
<evidence type="ECO:0000259" key="5">
    <source>
        <dbReference type="Pfam" id="PF13537"/>
    </source>
</evidence>
<dbReference type="AlphaFoldDB" id="A0A8A4TTZ9"/>
<dbReference type="GO" id="GO:0005829">
    <property type="term" value="C:cytosol"/>
    <property type="evidence" value="ECO:0007669"/>
    <property type="project" value="TreeGrafter"/>
</dbReference>
<comment type="pathway">
    <text evidence="1">Amino-acid biosynthesis; L-asparagine biosynthesis; L-asparagine from L-aspartate (L-Gln route): step 1/1.</text>
</comment>
<evidence type="ECO:0000256" key="3">
    <source>
        <dbReference type="ARBA" id="ARBA00048741"/>
    </source>
</evidence>
<dbReference type="EMBL" id="CP071793">
    <property type="protein sequence ID" value="QTD52847.1"/>
    <property type="molecule type" value="Genomic_DNA"/>
</dbReference>
<dbReference type="Proteomes" id="UP000663929">
    <property type="component" value="Chromosome"/>
</dbReference>
<dbReference type="InterPro" id="IPR001962">
    <property type="entry name" value="Asn_synthase"/>
</dbReference>
<protein>
    <recommendedName>
        <fullName evidence="2">asparagine synthase (glutamine-hydrolyzing)</fullName>
        <ecNumber evidence="2">6.3.5.4</ecNumber>
    </recommendedName>
</protein>
<dbReference type="SUPFAM" id="SSF56235">
    <property type="entry name" value="N-terminal nucleophile aminohydrolases (Ntn hydrolases)"/>
    <property type="match status" value="1"/>
</dbReference>
<name>A0A8A4TTZ9_SULCO</name>
<dbReference type="RefSeq" id="WP_237382946.1">
    <property type="nucleotide sequence ID" value="NZ_CP071793.1"/>
</dbReference>
<reference evidence="6" key="1">
    <citation type="submission" date="2021-03" db="EMBL/GenBank/DDBJ databases">
        <title>Acanthopleuribacteraceae sp. M133.</title>
        <authorList>
            <person name="Wang G."/>
        </authorList>
    </citation>
    <scope>NUCLEOTIDE SEQUENCE</scope>
    <source>
        <strain evidence="6">M133</strain>
    </source>
</reference>